<feature type="region of interest" description="Disordered" evidence="1">
    <location>
        <begin position="1"/>
        <end position="40"/>
    </location>
</feature>
<feature type="domain" description="Long Rib" evidence="2">
    <location>
        <begin position="11"/>
        <end position="76"/>
    </location>
</feature>
<dbReference type="Proteomes" id="UP001237917">
    <property type="component" value="Unassembled WGS sequence"/>
</dbReference>
<sequence length="90" mass="9347">TSTPTFIDQADKDTVKPEGAKFALGENAPEGAKVDPNTGVVTYTPKPADAGTMVSVPVVVTYKDGSQDTTNAPVIVAEQDKIKDVTDPNA</sequence>
<evidence type="ECO:0000313" key="4">
    <source>
        <dbReference type="Proteomes" id="UP001237917"/>
    </source>
</evidence>
<accession>A0AAW6YSR1</accession>
<protein>
    <submittedName>
        <fullName evidence="3">Rib/alpha-like domain-containing protein</fullName>
    </submittedName>
</protein>
<comment type="caution">
    <text evidence="3">The sequence shown here is derived from an EMBL/GenBank/DDBJ whole genome shotgun (WGS) entry which is preliminary data.</text>
</comment>
<dbReference type="NCBIfam" id="NF038186">
    <property type="entry name" value="YPDG_rpt"/>
    <property type="match status" value="1"/>
</dbReference>
<dbReference type="RefSeq" id="WP_285362616.1">
    <property type="nucleotide sequence ID" value="NZ_JASOPU010000291.1"/>
</dbReference>
<proteinExistence type="predicted"/>
<name>A0AAW6YSR1_9STRE</name>
<feature type="non-terminal residue" evidence="3">
    <location>
        <position position="1"/>
    </location>
</feature>
<dbReference type="AlphaFoldDB" id="A0AAW6YSR1"/>
<feature type="compositionally biased region" description="Basic and acidic residues" evidence="1">
    <location>
        <begin position="9"/>
        <end position="19"/>
    </location>
</feature>
<reference evidence="3" key="1">
    <citation type="submission" date="2023-05" db="EMBL/GenBank/DDBJ databases">
        <title>Cataloging the Phylogenetic Diversity of Human Bladder Bacteria.</title>
        <authorList>
            <person name="Du J."/>
        </authorList>
    </citation>
    <scope>NUCLEOTIDE SEQUENCE</scope>
    <source>
        <strain evidence="3">UMB0765</strain>
    </source>
</reference>
<dbReference type="Pfam" id="PF18957">
    <property type="entry name" value="RibLong"/>
    <property type="match status" value="1"/>
</dbReference>
<evidence type="ECO:0000259" key="2">
    <source>
        <dbReference type="Pfam" id="PF18957"/>
    </source>
</evidence>
<organism evidence="3 4">
    <name type="scientific">Streptococcus pasteurianus</name>
    <dbReference type="NCBI Taxonomy" id="197614"/>
    <lineage>
        <taxon>Bacteria</taxon>
        <taxon>Bacillati</taxon>
        <taxon>Bacillota</taxon>
        <taxon>Bacilli</taxon>
        <taxon>Lactobacillales</taxon>
        <taxon>Streptococcaceae</taxon>
        <taxon>Streptococcus</taxon>
    </lineage>
</organism>
<dbReference type="Gene3D" id="2.60.40.10">
    <property type="entry name" value="Immunoglobulins"/>
    <property type="match status" value="1"/>
</dbReference>
<evidence type="ECO:0000313" key="3">
    <source>
        <dbReference type="EMBL" id="MDK7294221.1"/>
    </source>
</evidence>
<dbReference type="EMBL" id="JASOPU010000291">
    <property type="protein sequence ID" value="MDK7294221.1"/>
    <property type="molecule type" value="Genomic_DNA"/>
</dbReference>
<evidence type="ECO:0000256" key="1">
    <source>
        <dbReference type="SAM" id="MobiDB-lite"/>
    </source>
</evidence>
<gene>
    <name evidence="3" type="ORF">QP487_12450</name>
</gene>
<feature type="non-terminal residue" evidence="3">
    <location>
        <position position="90"/>
    </location>
</feature>
<dbReference type="InterPro" id="IPR013783">
    <property type="entry name" value="Ig-like_fold"/>
</dbReference>
<dbReference type="InterPro" id="IPR044055">
    <property type="entry name" value="RibLong"/>
</dbReference>